<evidence type="ECO:0000313" key="7">
    <source>
        <dbReference type="EMBL" id="BED92761.1"/>
    </source>
</evidence>
<dbReference type="Gene3D" id="3.30.450.40">
    <property type="match status" value="1"/>
</dbReference>
<dbReference type="PANTHER" id="PTHR34824">
    <property type="entry name" value="HEAT-INDUCIBLE TRANSCRIPTION REPRESSOR HRCA"/>
    <property type="match status" value="1"/>
</dbReference>
<dbReference type="SUPFAM" id="SSF46785">
    <property type="entry name" value="Winged helix' DNA-binding domain"/>
    <property type="match status" value="1"/>
</dbReference>
<dbReference type="InterPro" id="IPR021153">
    <property type="entry name" value="HrcA_C"/>
</dbReference>
<dbReference type="InterPro" id="IPR029016">
    <property type="entry name" value="GAF-like_dom_sf"/>
</dbReference>
<reference evidence="7" key="1">
    <citation type="journal article" date="2023" name="ISME J.">
        <title>Emergence of putative energy parasites within Clostridia revealed by genome analysis of a novel endosymbiotic clade.</title>
        <authorList>
            <person name="Takahashi K."/>
            <person name="Kuwahara H."/>
            <person name="Horikawa Y."/>
            <person name="Izawa K."/>
            <person name="Kato D."/>
            <person name="Inagaki T."/>
            <person name="Yuki M."/>
            <person name="Ohkuma M."/>
            <person name="Hongoh Y."/>
        </authorList>
    </citation>
    <scope>NUCLEOTIDE SEQUENCE</scope>
    <source>
        <strain evidence="7">RsTa-C01</strain>
    </source>
</reference>
<evidence type="ECO:0000256" key="5">
    <source>
        <dbReference type="HAMAP-Rule" id="MF_00081"/>
    </source>
</evidence>
<evidence type="ECO:0000256" key="1">
    <source>
        <dbReference type="ARBA" id="ARBA00022491"/>
    </source>
</evidence>
<evidence type="ECO:0000256" key="4">
    <source>
        <dbReference type="ARBA" id="ARBA00023163"/>
    </source>
</evidence>
<dbReference type="EMBL" id="AP027925">
    <property type="protein sequence ID" value="BED92761.1"/>
    <property type="molecule type" value="Genomic_DNA"/>
</dbReference>
<keyword evidence="2 5" id="KW-0805">Transcription regulation</keyword>
<dbReference type="SUPFAM" id="SSF55781">
    <property type="entry name" value="GAF domain-like"/>
    <property type="match status" value="1"/>
</dbReference>
<evidence type="ECO:0000256" key="3">
    <source>
        <dbReference type="ARBA" id="ARBA00023016"/>
    </source>
</evidence>
<dbReference type="Pfam" id="PF01628">
    <property type="entry name" value="HrcA"/>
    <property type="match status" value="1"/>
</dbReference>
<dbReference type="NCBIfam" id="TIGR00331">
    <property type="entry name" value="hrcA"/>
    <property type="match status" value="1"/>
</dbReference>
<dbReference type="HAMAP" id="MF_00081">
    <property type="entry name" value="HrcA"/>
    <property type="match status" value="1"/>
</dbReference>
<protein>
    <recommendedName>
        <fullName evidence="5">Heat-inducible transcription repressor HrcA</fullName>
    </recommendedName>
</protein>
<dbReference type="InterPro" id="IPR002571">
    <property type="entry name" value="HrcA"/>
</dbReference>
<accession>A0AA48HWK5</accession>
<proteinExistence type="inferred from homology"/>
<dbReference type="GO" id="GO:0003677">
    <property type="term" value="F:DNA binding"/>
    <property type="evidence" value="ECO:0007669"/>
    <property type="project" value="InterPro"/>
</dbReference>
<dbReference type="GO" id="GO:0045892">
    <property type="term" value="P:negative regulation of DNA-templated transcription"/>
    <property type="evidence" value="ECO:0007669"/>
    <property type="project" value="UniProtKB-UniRule"/>
</dbReference>
<dbReference type="PIRSF" id="PIRSF005485">
    <property type="entry name" value="HrcA"/>
    <property type="match status" value="1"/>
</dbReference>
<keyword evidence="4 5" id="KW-0804">Transcription</keyword>
<dbReference type="AlphaFoldDB" id="A0AA48HWK5"/>
<gene>
    <name evidence="5" type="primary">hrcA</name>
    <name evidence="7" type="ORF">RsTaC01_0636</name>
</gene>
<dbReference type="InterPro" id="IPR036390">
    <property type="entry name" value="WH_DNA-bd_sf"/>
</dbReference>
<organism evidence="7">
    <name type="scientific">Candidatus Paraimprobicoccus trichonymphae</name>
    <dbReference type="NCBI Taxonomy" id="3033793"/>
    <lineage>
        <taxon>Bacteria</taxon>
        <taxon>Bacillati</taxon>
        <taxon>Bacillota</taxon>
        <taxon>Clostridia</taxon>
        <taxon>Candidatus Paraimprobicoccus</taxon>
    </lineage>
</organism>
<dbReference type="PANTHER" id="PTHR34824:SF1">
    <property type="entry name" value="HEAT-INDUCIBLE TRANSCRIPTION REPRESSOR HRCA"/>
    <property type="match status" value="1"/>
</dbReference>
<keyword evidence="1 5" id="KW-0678">Repressor</keyword>
<dbReference type="Proteomes" id="UP001335720">
    <property type="component" value="Chromosome"/>
</dbReference>
<keyword evidence="3 5" id="KW-0346">Stress response</keyword>
<comment type="similarity">
    <text evidence="5">Belongs to the HrcA family.</text>
</comment>
<feature type="domain" description="Heat-inducible transcription repressor HrcA C-terminal" evidence="6">
    <location>
        <begin position="108"/>
        <end position="325"/>
    </location>
</feature>
<dbReference type="InterPro" id="IPR023120">
    <property type="entry name" value="WHTH_transcript_rep_HrcA_IDD"/>
</dbReference>
<dbReference type="KEGG" id="ptrh:RsTaC01_0636"/>
<comment type="function">
    <text evidence="5">Negative regulator of class I heat shock genes (grpE-dnaK-dnaJ and groELS operons). Prevents heat-shock induction of these operons.</text>
</comment>
<evidence type="ECO:0000256" key="2">
    <source>
        <dbReference type="ARBA" id="ARBA00023015"/>
    </source>
</evidence>
<dbReference type="InterPro" id="IPR036388">
    <property type="entry name" value="WH-like_DNA-bd_sf"/>
</dbReference>
<dbReference type="Gene3D" id="1.10.10.10">
    <property type="entry name" value="Winged helix-like DNA-binding domain superfamily/Winged helix DNA-binding domain"/>
    <property type="match status" value="1"/>
</dbReference>
<sequence>MGRLELSKRKLKILSAVVEKYIKTGEPVSSGLVCDHLNFNISSATIRNEMVELAKFGFLEQPHTSSGRVPSCKGYRLFVDRAMKIKPISTEERNLISGILYSRSDDPESLIEKTSKILADITNFAVLLTSPSSSEARIRDIQFVQTGRKNLMIVLMTSAGMIKNKLFRCDYDVTPELIEIFSRLVSENFRNKLLNEISSESVKFLADYDSEVEKILFPIFNVLIETAQEAQKISIKLEGQNNLLTVPDTNTDDLMYIFSFLNNKKNILDLVSNLSKNKFDIYIGDELKYPELKNLSVIFTKYSIGDKFGDIGLIGPTRMDYGKLISKLKYISDTLGVILNKMLDL</sequence>
<name>A0AA48HWK5_9FIRM</name>
<evidence type="ECO:0000259" key="6">
    <source>
        <dbReference type="Pfam" id="PF01628"/>
    </source>
</evidence>
<dbReference type="Gene3D" id="3.30.390.60">
    <property type="entry name" value="Heat-inducible transcription repressor hrca homolog, domain 3"/>
    <property type="match status" value="1"/>
</dbReference>